<dbReference type="EMBL" id="PRLB01000013">
    <property type="protein sequence ID" value="RAW53236.1"/>
    <property type="molecule type" value="Genomic_DNA"/>
</dbReference>
<protein>
    <submittedName>
        <fullName evidence="1">Uncharacterized protein</fullName>
    </submittedName>
</protein>
<evidence type="ECO:0000313" key="1">
    <source>
        <dbReference type="EMBL" id="RAW53236.1"/>
    </source>
</evidence>
<comment type="caution">
    <text evidence="1">The sequence shown here is derived from an EMBL/GenBank/DDBJ whole genome shotgun (WGS) entry which is preliminary data.</text>
</comment>
<organism evidence="1 2">
    <name type="scientific">Faecalibacterium prausnitzii</name>
    <dbReference type="NCBI Taxonomy" id="853"/>
    <lineage>
        <taxon>Bacteria</taxon>
        <taxon>Bacillati</taxon>
        <taxon>Bacillota</taxon>
        <taxon>Clostridia</taxon>
        <taxon>Eubacteriales</taxon>
        <taxon>Oscillospiraceae</taxon>
        <taxon>Faecalibacterium</taxon>
    </lineage>
</organism>
<accession>A0A329TX23</accession>
<name>A0A329TX23_9FIRM</name>
<dbReference type="Proteomes" id="UP000251144">
    <property type="component" value="Unassembled WGS sequence"/>
</dbReference>
<sequence>MQLYQLSTEGGYLIQLHFFDADKLKIELYQLIQSLRPDTVSQCINECQCIKLIQRQNKT</sequence>
<proteinExistence type="predicted"/>
<reference evidence="1 2" key="1">
    <citation type="submission" date="2018-02" db="EMBL/GenBank/DDBJ databases">
        <title>Complete genome sequencing of Faecalibacterium prausnitzii strains isolated from the human gut.</title>
        <authorList>
            <person name="Fitzgerald B.C."/>
            <person name="Shkoporov A.N."/>
            <person name="Ross P.R."/>
            <person name="Hill C."/>
        </authorList>
    </citation>
    <scope>NUCLEOTIDE SEQUENCE [LARGE SCALE GENOMIC DNA]</scope>
    <source>
        <strain evidence="1 2">APC942/32-1</strain>
    </source>
</reference>
<evidence type="ECO:0000313" key="2">
    <source>
        <dbReference type="Proteomes" id="UP000251144"/>
    </source>
</evidence>
<gene>
    <name evidence="1" type="ORF">C4N26_11765</name>
</gene>
<dbReference type="AlphaFoldDB" id="A0A329TX23"/>